<protein>
    <submittedName>
        <fullName evidence="2">Uncharacterized protein</fullName>
    </submittedName>
</protein>
<keyword evidence="1" id="KW-0812">Transmembrane</keyword>
<dbReference type="EMBL" id="FQ311875">
    <property type="protein sequence ID" value="CBT74811.1"/>
    <property type="molecule type" value="Genomic_DNA"/>
</dbReference>
<keyword evidence="3" id="KW-1185">Reference proteome</keyword>
<reference evidence="3" key="2">
    <citation type="submission" date="2010-07" db="EMBL/GenBank/DDBJ databases">
        <title>Complete genome sequence of Arthrobacter arilaitensis (strain DSM 16368 / CIP 108037 / JCM 13566 / Re117).</title>
        <authorList>
            <person name="Genoscope."/>
        </authorList>
    </citation>
    <scope>NUCLEOTIDE SEQUENCE [LARGE SCALE GENOMIC DNA]</scope>
    <source>
        <strain evidence="3">DSM 16368 / CIP 108037 / IAM 15318 / JCM 13566 / Re117</strain>
    </source>
</reference>
<keyword evidence="1" id="KW-0472">Membrane</keyword>
<keyword evidence="1" id="KW-1133">Transmembrane helix</keyword>
<evidence type="ECO:0000313" key="3">
    <source>
        <dbReference type="Proteomes" id="UP000006878"/>
    </source>
</evidence>
<feature type="transmembrane region" description="Helical" evidence="1">
    <location>
        <begin position="30"/>
        <end position="49"/>
    </location>
</feature>
<evidence type="ECO:0000256" key="1">
    <source>
        <dbReference type="SAM" id="Phobius"/>
    </source>
</evidence>
<gene>
    <name evidence="2" type="ordered locus">AARI_05830</name>
</gene>
<sequence length="50" mass="5288">MILGGIGAVLLFVSFAVMLAAQSLDWEPLLIGISLGVSTVLFGVVFHFTH</sequence>
<name>A0ABM9PU88_GLUAR</name>
<evidence type="ECO:0000313" key="2">
    <source>
        <dbReference type="EMBL" id="CBT74811.1"/>
    </source>
</evidence>
<accession>A0ABM9PU88</accession>
<organism evidence="2 3">
    <name type="scientific">Glutamicibacter arilaitensis (strain DSM 16368 / CIP 108037 / IAM 15318 / JCM 13566 / NCIMB 14258 / Re117)</name>
    <name type="common">Arthrobacter arilaitensis</name>
    <dbReference type="NCBI Taxonomy" id="861360"/>
    <lineage>
        <taxon>Bacteria</taxon>
        <taxon>Bacillati</taxon>
        <taxon>Actinomycetota</taxon>
        <taxon>Actinomycetes</taxon>
        <taxon>Micrococcales</taxon>
        <taxon>Micrococcaceae</taxon>
        <taxon>Glutamicibacter</taxon>
    </lineage>
</organism>
<dbReference type="GeneID" id="303187121"/>
<proteinExistence type="predicted"/>
<dbReference type="RefSeq" id="WP_013347962.1">
    <property type="nucleotide sequence ID" value="NC_014550.1"/>
</dbReference>
<reference evidence="3" key="1">
    <citation type="journal article" date="2010" name="PLoS ONE">
        <title>The Arthrobacter arilaitensis Re117 genome sequence reveals its genetic adaptation to the surface of cheese.</title>
        <authorList>
            <person name="Monnet C."/>
            <person name="Loux V."/>
            <person name="Gibrat J.F."/>
            <person name="Spinnler E."/>
            <person name="Barbe V."/>
            <person name="Vacherie B."/>
            <person name="Gavory F."/>
            <person name="Gourbeyre E."/>
            <person name="Siguier P."/>
            <person name="Chandler M."/>
            <person name="Elleuch R."/>
            <person name="Irlinger F."/>
            <person name="Vallaeys T."/>
        </authorList>
    </citation>
    <scope>NUCLEOTIDE SEQUENCE</scope>
    <source>
        <strain evidence="3">DSM 16368 / CIP 108037 / IAM 15318 / JCM 13566 / Re117</strain>
    </source>
</reference>
<dbReference type="Proteomes" id="UP000006878">
    <property type="component" value="Chromosome"/>
</dbReference>